<sequence length="452" mass="46729">MTETLFESATEIAALLRAGRLSARELAGLVLDRVDAVNPALNAVVEIHREAALRAADDADVALARCERVGPLHGVPMTIKESFQASGMHSTWGDPEFSGFVADRDAVVVSRLRSAGAVLFGTTNVAQMLADVVECANPLYGRTVNPWDSTRSPGGSTGGGAAALAAGLTFLEYGSDLAGSIRIPAAFCGVYGLKPTAGTVPLGGFQPPGPPAGPSDLAYLSAVGPLARSAADLRTALSVTAGPDGQDAKAYRWQLAPSRRTRLADFRVGVVLDHPAAAVTAEVGAALSNAVDALDAAGAKIVTGWPDGVDPVRQADSFGFQVRQFLAFHGGDPDFATAAAMVEQHRLRMAARTAWDRYFSEVDVLLCPATCTAALPHLGPDDERPYHELGFWIAPASLAGLPALSAPAGRTPGGLPVGVQIVGPRHEDDTVITFAELAAEVVGGFTAPPVSG</sequence>
<dbReference type="Pfam" id="PF01425">
    <property type="entry name" value="Amidase"/>
    <property type="match status" value="2"/>
</dbReference>
<dbReference type="InterPro" id="IPR036928">
    <property type="entry name" value="AS_sf"/>
</dbReference>
<proteinExistence type="predicted"/>
<keyword evidence="3" id="KW-1185">Reference proteome</keyword>
<dbReference type="Proteomes" id="UP000198582">
    <property type="component" value="Unassembled WGS sequence"/>
</dbReference>
<dbReference type="PANTHER" id="PTHR43372:SF4">
    <property type="entry name" value="FATTY-ACID AMIDE HYDROLASE 2"/>
    <property type="match status" value="1"/>
</dbReference>
<dbReference type="InterPro" id="IPR052739">
    <property type="entry name" value="FAAH2"/>
</dbReference>
<protein>
    <submittedName>
        <fullName evidence="2">Amidase</fullName>
    </submittedName>
</protein>
<dbReference type="SUPFAM" id="SSF75304">
    <property type="entry name" value="Amidase signature (AS) enzymes"/>
    <property type="match status" value="1"/>
</dbReference>
<dbReference type="STRING" id="394193.SAMN04489732_11191"/>
<feature type="domain" description="Amidase" evidence="1">
    <location>
        <begin position="339"/>
        <end position="431"/>
    </location>
</feature>
<gene>
    <name evidence="2" type="ORF">SAMN04489732_11191</name>
</gene>
<evidence type="ECO:0000259" key="1">
    <source>
        <dbReference type="Pfam" id="PF01425"/>
    </source>
</evidence>
<accession>A0A1H8Y5F8</accession>
<dbReference type="Gene3D" id="3.90.1300.10">
    <property type="entry name" value="Amidase signature (AS) domain"/>
    <property type="match status" value="1"/>
</dbReference>
<dbReference type="RefSeq" id="WP_091620093.1">
    <property type="nucleotide sequence ID" value="NZ_FOEF01000011.1"/>
</dbReference>
<dbReference type="EMBL" id="FOEF01000011">
    <property type="protein sequence ID" value="SEP47316.1"/>
    <property type="molecule type" value="Genomic_DNA"/>
</dbReference>
<dbReference type="OrthoDB" id="182039at2"/>
<feature type="domain" description="Amidase" evidence="1">
    <location>
        <begin position="29"/>
        <end position="303"/>
    </location>
</feature>
<dbReference type="PANTHER" id="PTHR43372">
    <property type="entry name" value="FATTY-ACID AMIDE HYDROLASE"/>
    <property type="match status" value="1"/>
</dbReference>
<dbReference type="InterPro" id="IPR023631">
    <property type="entry name" value="Amidase_dom"/>
</dbReference>
<dbReference type="GO" id="GO:0012505">
    <property type="term" value="C:endomembrane system"/>
    <property type="evidence" value="ECO:0007669"/>
    <property type="project" value="TreeGrafter"/>
</dbReference>
<reference evidence="2 3" key="1">
    <citation type="submission" date="2016-10" db="EMBL/GenBank/DDBJ databases">
        <authorList>
            <person name="de Groot N.N."/>
        </authorList>
    </citation>
    <scope>NUCLEOTIDE SEQUENCE [LARGE SCALE GENOMIC DNA]</scope>
    <source>
        <strain evidence="2 3">DSM 44993</strain>
    </source>
</reference>
<dbReference type="AlphaFoldDB" id="A0A1H8Y5F8"/>
<organism evidence="2 3">
    <name type="scientific">Amycolatopsis saalfeldensis</name>
    <dbReference type="NCBI Taxonomy" id="394193"/>
    <lineage>
        <taxon>Bacteria</taxon>
        <taxon>Bacillati</taxon>
        <taxon>Actinomycetota</taxon>
        <taxon>Actinomycetes</taxon>
        <taxon>Pseudonocardiales</taxon>
        <taxon>Pseudonocardiaceae</taxon>
        <taxon>Amycolatopsis</taxon>
    </lineage>
</organism>
<name>A0A1H8Y5F8_9PSEU</name>
<evidence type="ECO:0000313" key="3">
    <source>
        <dbReference type="Proteomes" id="UP000198582"/>
    </source>
</evidence>
<evidence type="ECO:0000313" key="2">
    <source>
        <dbReference type="EMBL" id="SEP47316.1"/>
    </source>
</evidence>